<keyword evidence="4" id="KW-1185">Reference proteome</keyword>
<dbReference type="InterPro" id="IPR050452">
    <property type="entry name" value="Metacaspase"/>
</dbReference>
<dbReference type="PANTHER" id="PTHR48104">
    <property type="entry name" value="METACASPASE-4"/>
    <property type="match status" value="1"/>
</dbReference>
<feature type="domain" description="Peptidase C14 caspase" evidence="2">
    <location>
        <begin position="25"/>
        <end position="299"/>
    </location>
</feature>
<keyword evidence="1" id="KW-0732">Signal</keyword>
<dbReference type="PANTHER" id="PTHR48104:SF30">
    <property type="entry name" value="METACASPASE-1"/>
    <property type="match status" value="1"/>
</dbReference>
<evidence type="ECO:0000259" key="2">
    <source>
        <dbReference type="Pfam" id="PF00656"/>
    </source>
</evidence>
<accession>A0ABS8CJP7</accession>
<gene>
    <name evidence="3" type="ORF">H0485_06375</name>
</gene>
<organism evidence="3 4">
    <name type="scientific">Pseudogemmobacter faecipullorum</name>
    <dbReference type="NCBI Taxonomy" id="2755041"/>
    <lineage>
        <taxon>Bacteria</taxon>
        <taxon>Pseudomonadati</taxon>
        <taxon>Pseudomonadota</taxon>
        <taxon>Alphaproteobacteria</taxon>
        <taxon>Rhodobacterales</taxon>
        <taxon>Paracoccaceae</taxon>
        <taxon>Pseudogemmobacter</taxon>
    </lineage>
</organism>
<dbReference type="Pfam" id="PF00656">
    <property type="entry name" value="Peptidase_C14"/>
    <property type="match status" value="1"/>
</dbReference>
<protein>
    <submittedName>
        <fullName evidence="3">Caspase family protein</fullName>
    </submittedName>
</protein>
<dbReference type="RefSeq" id="WP_226934531.1">
    <property type="nucleotide sequence ID" value="NZ_JACDXX010000004.1"/>
</dbReference>
<reference evidence="3 4" key="1">
    <citation type="submission" date="2020-07" db="EMBL/GenBank/DDBJ databases">
        <title>Pseudogemmobacter sp. nov., isolated from poultry manure in Taiwan.</title>
        <authorList>
            <person name="Lin S.-Y."/>
            <person name="Tang Y.-S."/>
            <person name="Young C.-C."/>
        </authorList>
    </citation>
    <scope>NUCLEOTIDE SEQUENCE [LARGE SCALE GENOMIC DNA]</scope>
    <source>
        <strain evidence="3 4">CC-YST710</strain>
    </source>
</reference>
<dbReference type="EMBL" id="JACDXX010000004">
    <property type="protein sequence ID" value="MCB5409627.1"/>
    <property type="molecule type" value="Genomic_DNA"/>
</dbReference>
<comment type="caution">
    <text evidence="3">The sequence shown here is derived from an EMBL/GenBank/DDBJ whole genome shotgun (WGS) entry which is preliminary data.</text>
</comment>
<proteinExistence type="predicted"/>
<sequence length="683" mass="71046">MIRALTYALLCSSLLNAGPARAEVHALLIGVGEYIHLDADLLGPPNDARLMSETLALRGVAPGAMTLLSTGLTSTGLTSLTGAAGLPEGIRTGRPDRAGILAAMAELQEKAAPGDTVFFYFSGHGSQAPDQNGDEGGGYDEILLPMDAAGWDGAAGRVENAFIDDELQSWASALLARGVRLVGVIDACHSATGFRGQGGEAVTGVARSLAPEQLGIPEDSPPVAFTGESSLTGDYVFLYSSQAEERSYEYPLGETGIWHGEFTLRLAGVLASAPGASWAQVLAATSDAMIQGPVRQLPDGEGSMLHSAVFGEGQSNARMRLEAGRLQAGLLQGLREGAVMTLYAEGAGGAPLGEITLGKVTAREALLSGPLPEGAAWAELSAQPPAEPLRLAPPRRQDDGDGYDYTAWEQALAASRAAAGGKADFLPVLTGGAIALAGPDGLLDPEGPGSSLRISAAAGESAETALARALETLAYGRQLQQLLSTAAGRGLTRTEVIAVGTERRPGERREGSCTGKAGKGAPYDPALGVQSCDQLWLSLTNRSGKPQDVSVLYLATDWEVQPIWPGDHMVNRLAPGESVRVGLQIDPFTSPGIEEVWILAVPADKARGPRADLTTLAALPRNRALPQGGESAMTLWLTEQLDPGDDETTTRGFAMKPAELTMIRQILRLKPGAPDSTPPPKGP</sequence>
<feature type="chain" id="PRO_5045837912" evidence="1">
    <location>
        <begin position="23"/>
        <end position="683"/>
    </location>
</feature>
<dbReference type="InterPro" id="IPR011600">
    <property type="entry name" value="Pept_C14_caspase"/>
</dbReference>
<evidence type="ECO:0000313" key="3">
    <source>
        <dbReference type="EMBL" id="MCB5409627.1"/>
    </source>
</evidence>
<evidence type="ECO:0000256" key="1">
    <source>
        <dbReference type="SAM" id="SignalP"/>
    </source>
</evidence>
<evidence type="ECO:0000313" key="4">
    <source>
        <dbReference type="Proteomes" id="UP001198571"/>
    </source>
</evidence>
<dbReference type="Gene3D" id="3.40.50.1460">
    <property type="match status" value="1"/>
</dbReference>
<name>A0ABS8CJP7_9RHOB</name>
<feature type="signal peptide" evidence="1">
    <location>
        <begin position="1"/>
        <end position="22"/>
    </location>
</feature>
<dbReference type="Proteomes" id="UP001198571">
    <property type="component" value="Unassembled WGS sequence"/>
</dbReference>